<sequence>KLNPRVQPYYLTGYLSSNLYRLIDLKSNKIVTARDVRILEGVFNDQAHDHESQLEIDREINQETDQNLHPKRDQMKTSKIDQNVDQSTNQS</sequence>
<evidence type="ECO:0000313" key="4">
    <source>
        <dbReference type="Proteomes" id="UP000016934"/>
    </source>
</evidence>
<feature type="non-terminal residue" evidence="3">
    <location>
        <position position="1"/>
    </location>
</feature>
<dbReference type="KEGG" id="bsc:COCSADRAFT_73266"/>
<reference evidence="4" key="2">
    <citation type="journal article" date="2013" name="PLoS Genet.">
        <title>Comparative genome structure, secondary metabolite, and effector coding capacity across Cochliobolus pathogens.</title>
        <authorList>
            <person name="Condon B.J."/>
            <person name="Leng Y."/>
            <person name="Wu D."/>
            <person name="Bushley K.E."/>
            <person name="Ohm R.A."/>
            <person name="Otillar R."/>
            <person name="Martin J."/>
            <person name="Schackwitz W."/>
            <person name="Grimwood J."/>
            <person name="MohdZainudin N."/>
            <person name="Xue C."/>
            <person name="Wang R."/>
            <person name="Manning V.A."/>
            <person name="Dhillon B."/>
            <person name="Tu Z.J."/>
            <person name="Steffenson B.J."/>
            <person name="Salamov A."/>
            <person name="Sun H."/>
            <person name="Lowry S."/>
            <person name="LaButti K."/>
            <person name="Han J."/>
            <person name="Copeland A."/>
            <person name="Lindquist E."/>
            <person name="Barry K."/>
            <person name="Schmutz J."/>
            <person name="Baker S.E."/>
            <person name="Ciuffetti L.M."/>
            <person name="Grigoriev I.V."/>
            <person name="Zhong S."/>
            <person name="Turgeon B.G."/>
        </authorList>
    </citation>
    <scope>NUCLEOTIDE SEQUENCE [LARGE SCALE GENOMIC DNA]</scope>
    <source>
        <strain evidence="4">ND90Pr / ATCC 201652</strain>
    </source>
</reference>
<dbReference type="RefSeq" id="XP_007706114.1">
    <property type="nucleotide sequence ID" value="XM_007707924.1"/>
</dbReference>
<dbReference type="Pfam" id="PF25597">
    <property type="entry name" value="SH3_retrovirus"/>
    <property type="match status" value="1"/>
</dbReference>
<feature type="non-terminal residue" evidence="3">
    <location>
        <position position="91"/>
    </location>
</feature>
<dbReference type="HOGENOM" id="CLU_2432806_0_0_1"/>
<keyword evidence="4" id="KW-1185">Reference proteome</keyword>
<dbReference type="GeneID" id="19140501"/>
<feature type="compositionally biased region" description="Polar residues" evidence="1">
    <location>
        <begin position="80"/>
        <end position="91"/>
    </location>
</feature>
<dbReference type="InterPro" id="IPR057670">
    <property type="entry name" value="SH3_retrovirus"/>
</dbReference>
<dbReference type="EMBL" id="KB445671">
    <property type="protein sequence ID" value="EMD58186.1"/>
    <property type="molecule type" value="Genomic_DNA"/>
</dbReference>
<dbReference type="AlphaFoldDB" id="M2SM13"/>
<dbReference type="OrthoDB" id="3768101at2759"/>
<evidence type="ECO:0000313" key="3">
    <source>
        <dbReference type="EMBL" id="EMD58186.1"/>
    </source>
</evidence>
<organism evidence="3 4">
    <name type="scientific">Cochliobolus sativus (strain ND90Pr / ATCC 201652)</name>
    <name type="common">Common root rot and spot blotch fungus</name>
    <name type="synonym">Bipolaris sorokiniana</name>
    <dbReference type="NCBI Taxonomy" id="665912"/>
    <lineage>
        <taxon>Eukaryota</taxon>
        <taxon>Fungi</taxon>
        <taxon>Dikarya</taxon>
        <taxon>Ascomycota</taxon>
        <taxon>Pezizomycotina</taxon>
        <taxon>Dothideomycetes</taxon>
        <taxon>Pleosporomycetidae</taxon>
        <taxon>Pleosporales</taxon>
        <taxon>Pleosporineae</taxon>
        <taxon>Pleosporaceae</taxon>
        <taxon>Bipolaris</taxon>
    </lineage>
</organism>
<dbReference type="Proteomes" id="UP000016934">
    <property type="component" value="Unassembled WGS sequence"/>
</dbReference>
<gene>
    <name evidence="3" type="ORF">COCSADRAFT_73266</name>
</gene>
<reference evidence="3 4" key="1">
    <citation type="journal article" date="2012" name="PLoS Pathog.">
        <title>Diverse lifestyles and strategies of plant pathogenesis encoded in the genomes of eighteen Dothideomycetes fungi.</title>
        <authorList>
            <person name="Ohm R.A."/>
            <person name="Feau N."/>
            <person name="Henrissat B."/>
            <person name="Schoch C.L."/>
            <person name="Horwitz B.A."/>
            <person name="Barry K.W."/>
            <person name="Condon B.J."/>
            <person name="Copeland A.C."/>
            <person name="Dhillon B."/>
            <person name="Glaser F."/>
            <person name="Hesse C.N."/>
            <person name="Kosti I."/>
            <person name="LaButti K."/>
            <person name="Lindquist E.A."/>
            <person name="Lucas S."/>
            <person name="Salamov A.A."/>
            <person name="Bradshaw R.E."/>
            <person name="Ciuffetti L."/>
            <person name="Hamelin R.C."/>
            <person name="Kema G.H.J."/>
            <person name="Lawrence C."/>
            <person name="Scott J.A."/>
            <person name="Spatafora J.W."/>
            <person name="Turgeon B.G."/>
            <person name="de Wit P.J.G.M."/>
            <person name="Zhong S."/>
            <person name="Goodwin S.B."/>
            <person name="Grigoriev I.V."/>
        </authorList>
    </citation>
    <scope>NUCLEOTIDE SEQUENCE [LARGE SCALE GENOMIC DNA]</scope>
    <source>
        <strain evidence="4">ND90Pr / ATCC 201652</strain>
    </source>
</reference>
<feature type="region of interest" description="Disordered" evidence="1">
    <location>
        <begin position="61"/>
        <end position="91"/>
    </location>
</feature>
<feature type="domain" description="Retroviral polymerase SH3-like" evidence="2">
    <location>
        <begin position="1"/>
        <end position="48"/>
    </location>
</feature>
<feature type="compositionally biased region" description="Basic and acidic residues" evidence="1">
    <location>
        <begin position="61"/>
        <end position="79"/>
    </location>
</feature>
<evidence type="ECO:0000256" key="1">
    <source>
        <dbReference type="SAM" id="MobiDB-lite"/>
    </source>
</evidence>
<evidence type="ECO:0000259" key="2">
    <source>
        <dbReference type="Pfam" id="PF25597"/>
    </source>
</evidence>
<proteinExistence type="predicted"/>
<protein>
    <recommendedName>
        <fullName evidence="2">Retroviral polymerase SH3-like domain-containing protein</fullName>
    </recommendedName>
</protein>
<name>M2SM13_COCSN</name>
<accession>M2SM13</accession>